<organism evidence="1 2">
    <name type="scientific">Bacillus cereus</name>
    <dbReference type="NCBI Taxonomy" id="1396"/>
    <lineage>
        <taxon>Bacteria</taxon>
        <taxon>Bacillati</taxon>
        <taxon>Bacillota</taxon>
        <taxon>Bacilli</taxon>
        <taxon>Bacillales</taxon>
        <taxon>Bacillaceae</taxon>
        <taxon>Bacillus</taxon>
        <taxon>Bacillus cereus group</taxon>
    </lineage>
</organism>
<name>A0A2B1CYH0_BACCE</name>
<dbReference type="Proteomes" id="UP000221438">
    <property type="component" value="Unassembled WGS sequence"/>
</dbReference>
<dbReference type="EMBL" id="NUJQ01000079">
    <property type="protein sequence ID" value="PGQ04470.1"/>
    <property type="molecule type" value="Genomic_DNA"/>
</dbReference>
<feature type="non-terminal residue" evidence="1">
    <location>
        <position position="1"/>
    </location>
</feature>
<sequence length="36" mass="4304">HSVKIGGQILDISQKETYDWRDDDKHVKEMSKQFIK</sequence>
<evidence type="ECO:0000313" key="1">
    <source>
        <dbReference type="EMBL" id="PGQ04470.1"/>
    </source>
</evidence>
<comment type="caution">
    <text evidence="1">The sequence shown here is derived from an EMBL/GenBank/DDBJ whole genome shotgun (WGS) entry which is preliminary data.</text>
</comment>
<reference evidence="1 2" key="1">
    <citation type="submission" date="2017-09" db="EMBL/GenBank/DDBJ databases">
        <title>Large-scale bioinformatics analysis of Bacillus genomes uncovers conserved roles of natural products in bacterial physiology.</title>
        <authorList>
            <consortium name="Agbiome Team Llc"/>
            <person name="Bleich R.M."/>
            <person name="Grubbs K.J."/>
            <person name="Santa Maria K.C."/>
            <person name="Allen S.E."/>
            <person name="Farag S."/>
            <person name="Shank E.A."/>
            <person name="Bowers A."/>
        </authorList>
    </citation>
    <scope>NUCLEOTIDE SEQUENCE [LARGE SCALE GENOMIC DNA]</scope>
    <source>
        <strain evidence="1 2">AFS046104</strain>
    </source>
</reference>
<proteinExistence type="predicted"/>
<dbReference type="AlphaFoldDB" id="A0A2B1CYH0"/>
<gene>
    <name evidence="1" type="ORF">COA08_30435</name>
</gene>
<protein>
    <submittedName>
        <fullName evidence="1">Uncharacterized protein</fullName>
    </submittedName>
</protein>
<accession>A0A2B1CYH0</accession>
<evidence type="ECO:0000313" key="2">
    <source>
        <dbReference type="Proteomes" id="UP000221438"/>
    </source>
</evidence>